<dbReference type="Proteomes" id="UP000218231">
    <property type="component" value="Unassembled WGS sequence"/>
</dbReference>
<dbReference type="GO" id="GO:0004617">
    <property type="term" value="F:phosphoglycerate dehydrogenase activity"/>
    <property type="evidence" value="ECO:0007669"/>
    <property type="project" value="TreeGrafter"/>
</dbReference>
<dbReference type="PROSITE" id="PS00065">
    <property type="entry name" value="D_2_HYDROXYACID_DH_1"/>
    <property type="match status" value="1"/>
</dbReference>
<evidence type="ECO:0000256" key="7">
    <source>
        <dbReference type="ARBA" id="ARBA00023027"/>
    </source>
</evidence>
<dbReference type="SUPFAM" id="SSF52283">
    <property type="entry name" value="Formate/glycerate dehydrogenase catalytic domain-like"/>
    <property type="match status" value="1"/>
</dbReference>
<dbReference type="Pfam" id="PF02826">
    <property type="entry name" value="2-Hacid_dh_C"/>
    <property type="match status" value="1"/>
</dbReference>
<comment type="similarity">
    <text evidence="1 8">Belongs to the D-isomer specific 2-hydroxyacid dehydrogenase family.</text>
</comment>
<comment type="subunit">
    <text evidence="2">Homotetramer.</text>
</comment>
<gene>
    <name evidence="11" type="ORF">WR25_14637</name>
</gene>
<evidence type="ECO:0000313" key="11">
    <source>
        <dbReference type="EMBL" id="PAV86310.1"/>
    </source>
</evidence>
<keyword evidence="7" id="KW-0520">NAD</keyword>
<keyword evidence="12" id="KW-1185">Reference proteome</keyword>
<feature type="domain" description="D-isomer specific 2-hydroxyacid dehydrogenase catalytic" evidence="9">
    <location>
        <begin position="6"/>
        <end position="309"/>
    </location>
</feature>
<dbReference type="FunFam" id="3.40.50.720:FF:000021">
    <property type="entry name" value="D-3-phosphoglycerate dehydrogenase"/>
    <property type="match status" value="1"/>
</dbReference>
<dbReference type="STRING" id="2018661.A0A2A2LJJ2"/>
<dbReference type="InterPro" id="IPR006140">
    <property type="entry name" value="D-isomer_DH_NAD-bd"/>
</dbReference>
<evidence type="ECO:0000259" key="9">
    <source>
        <dbReference type="Pfam" id="PF00389"/>
    </source>
</evidence>
<dbReference type="InterPro" id="IPR006139">
    <property type="entry name" value="D-isomer_2_OHA_DH_cat_dom"/>
</dbReference>
<dbReference type="PANTHER" id="PTHR42938">
    <property type="entry name" value="FORMATE DEHYDROGENASE 1"/>
    <property type="match status" value="1"/>
</dbReference>
<feature type="domain" description="D-isomer specific 2-hydroxyacid dehydrogenase NAD-binding" evidence="10">
    <location>
        <begin position="110"/>
        <end position="283"/>
    </location>
</feature>
<evidence type="ECO:0000259" key="10">
    <source>
        <dbReference type="Pfam" id="PF02826"/>
    </source>
</evidence>
<evidence type="ECO:0000256" key="8">
    <source>
        <dbReference type="RuleBase" id="RU003719"/>
    </source>
</evidence>
<dbReference type="OrthoDB" id="1621027at2759"/>
<reference evidence="11 12" key="1">
    <citation type="journal article" date="2017" name="Curr. Biol.">
        <title>Genome architecture and evolution of a unichromosomal asexual nematode.</title>
        <authorList>
            <person name="Fradin H."/>
            <person name="Zegar C."/>
            <person name="Gutwein M."/>
            <person name="Lucas J."/>
            <person name="Kovtun M."/>
            <person name="Corcoran D."/>
            <person name="Baugh L.R."/>
            <person name="Kiontke K."/>
            <person name="Gunsalus K."/>
            <person name="Fitch D.H."/>
            <person name="Piano F."/>
        </authorList>
    </citation>
    <scope>NUCLEOTIDE SEQUENCE [LARGE SCALE GENOMIC DNA]</scope>
    <source>
        <strain evidence="11">PF1309</strain>
    </source>
</reference>
<evidence type="ECO:0000313" key="12">
    <source>
        <dbReference type="Proteomes" id="UP000218231"/>
    </source>
</evidence>
<dbReference type="SUPFAM" id="SSF51735">
    <property type="entry name" value="NAD(P)-binding Rossmann-fold domains"/>
    <property type="match status" value="1"/>
</dbReference>
<dbReference type="PROSITE" id="PS00671">
    <property type="entry name" value="D_2_HYDROXYACID_DH_3"/>
    <property type="match status" value="1"/>
</dbReference>
<dbReference type="PANTHER" id="PTHR42938:SF22">
    <property type="entry name" value="D-3-PHOSPHOGLYCERATE DEHYDROGENASE"/>
    <property type="match status" value="1"/>
</dbReference>
<dbReference type="AlphaFoldDB" id="A0A2A2LJJ2"/>
<proteinExistence type="inferred from homology"/>
<organism evidence="11 12">
    <name type="scientific">Diploscapter pachys</name>
    <dbReference type="NCBI Taxonomy" id="2018661"/>
    <lineage>
        <taxon>Eukaryota</taxon>
        <taxon>Metazoa</taxon>
        <taxon>Ecdysozoa</taxon>
        <taxon>Nematoda</taxon>
        <taxon>Chromadorea</taxon>
        <taxon>Rhabditida</taxon>
        <taxon>Rhabditina</taxon>
        <taxon>Rhabditomorpha</taxon>
        <taxon>Rhabditoidea</taxon>
        <taxon>Rhabditidae</taxon>
        <taxon>Diploscapter</taxon>
    </lineage>
</organism>
<accession>A0A2A2LJJ2</accession>
<evidence type="ECO:0000256" key="4">
    <source>
        <dbReference type="ARBA" id="ARBA00022553"/>
    </source>
</evidence>
<sequence>MQISRVLIADDIEKECVDILKNNGIEVTIKTKQKEEELLETLPQFDAVIVRSATKITDKLLRAAEGKLKMVGRAGTGVDNIDVGAATQTKTLVMNTPQANSRSAAELTCTLIVSLPRYVPQAVATMRDGKWERKAFMGEEIFGRTLAIIGLGRIGLEVATRMQAFGMRVIGYDPIVSKQQAAEKNIELLSLDEIWPQADYITVHVPLIKQTENLINKEVLGKCKKGVRIVNVARGGIVNEEDLVEALNSGQAAGAAIDVFVEEPPKYRDLINHPNAICTPHLGASTIDAQLRVAVEVAENIVQFNKGNPLGILNREVLQHY</sequence>
<name>A0A2A2LJJ2_9BILA</name>
<dbReference type="Gene3D" id="3.40.50.720">
    <property type="entry name" value="NAD(P)-binding Rossmann-like Domain"/>
    <property type="match status" value="2"/>
</dbReference>
<keyword evidence="6 8" id="KW-0560">Oxidoreductase</keyword>
<dbReference type="InterPro" id="IPR036291">
    <property type="entry name" value="NAD(P)-bd_dom_sf"/>
</dbReference>
<dbReference type="EMBL" id="LIAE01006680">
    <property type="protein sequence ID" value="PAV86310.1"/>
    <property type="molecule type" value="Genomic_DNA"/>
</dbReference>
<evidence type="ECO:0000256" key="2">
    <source>
        <dbReference type="ARBA" id="ARBA00011881"/>
    </source>
</evidence>
<keyword evidence="5" id="KW-0007">Acetylation</keyword>
<dbReference type="Pfam" id="PF00389">
    <property type="entry name" value="2-Hacid_dh"/>
    <property type="match status" value="1"/>
</dbReference>
<dbReference type="InterPro" id="IPR029752">
    <property type="entry name" value="D-isomer_DH_CS1"/>
</dbReference>
<dbReference type="InterPro" id="IPR029753">
    <property type="entry name" value="D-isomer_DH_CS"/>
</dbReference>
<evidence type="ECO:0000256" key="5">
    <source>
        <dbReference type="ARBA" id="ARBA00022990"/>
    </source>
</evidence>
<dbReference type="GO" id="GO:0051287">
    <property type="term" value="F:NAD binding"/>
    <property type="evidence" value="ECO:0007669"/>
    <property type="project" value="InterPro"/>
</dbReference>
<evidence type="ECO:0000256" key="1">
    <source>
        <dbReference type="ARBA" id="ARBA00005854"/>
    </source>
</evidence>
<dbReference type="CDD" id="cd12173">
    <property type="entry name" value="PGDH_4"/>
    <property type="match status" value="1"/>
</dbReference>
<evidence type="ECO:0000256" key="3">
    <source>
        <dbReference type="ARBA" id="ARBA00021582"/>
    </source>
</evidence>
<protein>
    <recommendedName>
        <fullName evidence="3">D-3-phosphoglycerate dehydrogenase</fullName>
    </recommendedName>
</protein>
<keyword evidence="4" id="KW-0597">Phosphoprotein</keyword>
<evidence type="ECO:0000256" key="6">
    <source>
        <dbReference type="ARBA" id="ARBA00023002"/>
    </source>
</evidence>
<comment type="caution">
    <text evidence="11">The sequence shown here is derived from an EMBL/GenBank/DDBJ whole genome shotgun (WGS) entry which is preliminary data.</text>
</comment>